<evidence type="ECO:0000313" key="1">
    <source>
        <dbReference type="EMBL" id="MBX47852.1"/>
    </source>
</evidence>
<dbReference type="AlphaFoldDB" id="A0A2P2NZI1"/>
<protein>
    <submittedName>
        <fullName evidence="1">Uncharacterized protein</fullName>
    </submittedName>
</protein>
<dbReference type="EMBL" id="GGEC01067368">
    <property type="protein sequence ID" value="MBX47852.1"/>
    <property type="molecule type" value="Transcribed_RNA"/>
</dbReference>
<sequence>MLKDERDSKTERGRYGCCVFEGL</sequence>
<name>A0A2P2NZI1_RHIMU</name>
<accession>A0A2P2NZI1</accession>
<proteinExistence type="predicted"/>
<organism evidence="1">
    <name type="scientific">Rhizophora mucronata</name>
    <name type="common">Asiatic mangrove</name>
    <dbReference type="NCBI Taxonomy" id="61149"/>
    <lineage>
        <taxon>Eukaryota</taxon>
        <taxon>Viridiplantae</taxon>
        <taxon>Streptophyta</taxon>
        <taxon>Embryophyta</taxon>
        <taxon>Tracheophyta</taxon>
        <taxon>Spermatophyta</taxon>
        <taxon>Magnoliopsida</taxon>
        <taxon>eudicotyledons</taxon>
        <taxon>Gunneridae</taxon>
        <taxon>Pentapetalae</taxon>
        <taxon>rosids</taxon>
        <taxon>fabids</taxon>
        <taxon>Malpighiales</taxon>
        <taxon>Rhizophoraceae</taxon>
        <taxon>Rhizophora</taxon>
    </lineage>
</organism>
<reference evidence="1" key="1">
    <citation type="submission" date="2018-02" db="EMBL/GenBank/DDBJ databases">
        <title>Rhizophora mucronata_Transcriptome.</title>
        <authorList>
            <person name="Meera S.P."/>
            <person name="Sreeshan A."/>
            <person name="Augustine A."/>
        </authorList>
    </citation>
    <scope>NUCLEOTIDE SEQUENCE</scope>
    <source>
        <tissue evidence="1">Leaf</tissue>
    </source>
</reference>